<evidence type="ECO:0000313" key="7">
    <source>
        <dbReference type="Proteomes" id="UP000324748"/>
    </source>
</evidence>
<dbReference type="Proteomes" id="UP000325313">
    <property type="component" value="Unassembled WGS sequence"/>
</dbReference>
<keyword evidence="2" id="KW-0175">Coiled coil</keyword>
<organism evidence="5 7">
    <name type="scientific">Puccinia graminis f. sp. tritici</name>
    <dbReference type="NCBI Taxonomy" id="56615"/>
    <lineage>
        <taxon>Eukaryota</taxon>
        <taxon>Fungi</taxon>
        <taxon>Dikarya</taxon>
        <taxon>Basidiomycota</taxon>
        <taxon>Pucciniomycotina</taxon>
        <taxon>Pucciniomycetes</taxon>
        <taxon>Pucciniales</taxon>
        <taxon>Pucciniaceae</taxon>
        <taxon>Puccinia</taxon>
    </lineage>
</organism>
<dbReference type="PANTHER" id="PTHR47845">
    <property type="entry name" value="NUCLEAR SPECKLE SPLICING REGULATORY PROTEIN 1 HOMOLOG"/>
    <property type="match status" value="1"/>
</dbReference>
<name>A0A5B0Q2I5_PUCGR</name>
<feature type="region of interest" description="Disordered" evidence="3">
    <location>
        <begin position="53"/>
        <end position="119"/>
    </location>
</feature>
<gene>
    <name evidence="5" type="ORF">PGT21_009403</name>
    <name evidence="6" type="ORF">PGTUg99_036267</name>
</gene>
<feature type="compositionally biased region" description="Basic and acidic residues" evidence="3">
    <location>
        <begin position="383"/>
        <end position="399"/>
    </location>
</feature>
<dbReference type="Proteomes" id="UP000324748">
    <property type="component" value="Unassembled WGS sequence"/>
</dbReference>
<dbReference type="AlphaFoldDB" id="A0A5B0Q2I5"/>
<evidence type="ECO:0000313" key="8">
    <source>
        <dbReference type="Proteomes" id="UP000325313"/>
    </source>
</evidence>
<dbReference type="Pfam" id="PF09745">
    <property type="entry name" value="NSRP1_N"/>
    <property type="match status" value="1"/>
</dbReference>
<evidence type="ECO:0000313" key="5">
    <source>
        <dbReference type="EMBL" id="KAA1107298.1"/>
    </source>
</evidence>
<proteinExistence type="inferred from homology"/>
<comment type="caution">
    <text evidence="5">The sequence shown here is derived from an EMBL/GenBank/DDBJ whole genome shotgun (WGS) entry which is preliminary data.</text>
</comment>
<sequence>MSCHWTVKGTQPGCCVCDSQPPLHFHSTQGSTAYTLNQLTPLLTPMSSSTIKFSLSTSSKHPPSASSSSAASKPTANKQKSKSVLNRFNDEDDDDDEQEPKQAQNNLQNQKNKKNSNTLIPVVPISSSKLSRQQKLAQEEATKLDSTIFEYDQVYDLMKLADSKAKLEKEQKGAERKPQYISGLIETAKQRKIDRVRAEDKMVQRERELEGEEFANKDEFVTPAYLQQQKELREAEEAEKLKAEQTPNKQVITTFYQNILEEESKRHEAAVKAVAAAAATTKKPSSSGISLGLSATLSNANQNSAQNFQQPQYDPEPEAVPSETKLAAEIGKKLGRKVDLDDEGRIVDHRQLLTGGLNIGPPKLVGPQQPKKIGFALPIAERRAQEEREKEANRKSKEDQDADLDEEDGLTQAEKIKLSRERQSTLLQQQLLELENKKRKAEEDSRLENLKKVAKRNDESRIEFLKQQALKRRQERQAALKESETQAQSS</sequence>
<feature type="domain" description="Nuclear speckle splicing regulatory protein 1 N-terminal" evidence="4">
    <location>
        <begin position="136"/>
        <end position="251"/>
    </location>
</feature>
<feature type="region of interest" description="Disordered" evidence="3">
    <location>
        <begin position="434"/>
        <end position="458"/>
    </location>
</feature>
<dbReference type="InterPro" id="IPR018612">
    <property type="entry name" value="NSRP1_N"/>
</dbReference>
<dbReference type="InterPro" id="IPR053246">
    <property type="entry name" value="NS_splicing_regulatory_protein"/>
</dbReference>
<protein>
    <recommendedName>
        <fullName evidence="4">Nuclear speckle splicing regulatory protein 1 N-terminal domain-containing protein</fullName>
    </recommendedName>
</protein>
<evidence type="ECO:0000259" key="4">
    <source>
        <dbReference type="Pfam" id="PF09745"/>
    </source>
</evidence>
<evidence type="ECO:0000256" key="2">
    <source>
        <dbReference type="ARBA" id="ARBA00023054"/>
    </source>
</evidence>
<evidence type="ECO:0000256" key="3">
    <source>
        <dbReference type="SAM" id="MobiDB-lite"/>
    </source>
</evidence>
<dbReference type="OrthoDB" id="446635at2759"/>
<feature type="compositionally biased region" description="Low complexity" evidence="3">
    <location>
        <begin position="53"/>
        <end position="76"/>
    </location>
</feature>
<dbReference type="EMBL" id="VDEP01000203">
    <property type="protein sequence ID" value="KAA1124875.1"/>
    <property type="molecule type" value="Genomic_DNA"/>
</dbReference>
<feature type="region of interest" description="Disordered" evidence="3">
    <location>
        <begin position="383"/>
        <end position="421"/>
    </location>
</feature>
<evidence type="ECO:0000256" key="1">
    <source>
        <dbReference type="ARBA" id="ARBA00010126"/>
    </source>
</evidence>
<dbReference type="PANTHER" id="PTHR47845:SF1">
    <property type="entry name" value="NUCLEAR SPECKLE SPLICING REGULATORY PROTEIN 1 HOMOLOG"/>
    <property type="match status" value="1"/>
</dbReference>
<dbReference type="GO" id="GO:0000381">
    <property type="term" value="P:regulation of alternative mRNA splicing, via spliceosome"/>
    <property type="evidence" value="ECO:0007669"/>
    <property type="project" value="InterPro"/>
</dbReference>
<evidence type="ECO:0000313" key="6">
    <source>
        <dbReference type="EMBL" id="KAA1124875.1"/>
    </source>
</evidence>
<accession>A0A5B0Q2I5</accession>
<feature type="compositionally biased region" description="Acidic residues" evidence="3">
    <location>
        <begin position="400"/>
        <end position="409"/>
    </location>
</feature>
<dbReference type="EMBL" id="VSWC01000029">
    <property type="protein sequence ID" value="KAA1107298.1"/>
    <property type="molecule type" value="Genomic_DNA"/>
</dbReference>
<comment type="similarity">
    <text evidence="1">Belongs to the NSRP1 family.</text>
</comment>
<feature type="compositionally biased region" description="Low complexity" evidence="3">
    <location>
        <begin position="101"/>
        <end position="110"/>
    </location>
</feature>
<keyword evidence="7" id="KW-1185">Reference proteome</keyword>
<reference evidence="7 8" key="1">
    <citation type="submission" date="2019-05" db="EMBL/GenBank/DDBJ databases">
        <title>Emergence of the Ug99 lineage of the wheat stem rust pathogen through somatic hybridization.</title>
        <authorList>
            <person name="Li F."/>
            <person name="Upadhyaya N.M."/>
            <person name="Sperschneider J."/>
            <person name="Matny O."/>
            <person name="Nguyen-Phuc H."/>
            <person name="Mago R."/>
            <person name="Raley C."/>
            <person name="Miller M.E."/>
            <person name="Silverstein K.A.T."/>
            <person name="Henningsen E."/>
            <person name="Hirsch C.D."/>
            <person name="Visser B."/>
            <person name="Pretorius Z.A."/>
            <person name="Steffenson B.J."/>
            <person name="Schwessinger B."/>
            <person name="Dodds P.N."/>
            <person name="Figueroa M."/>
        </authorList>
    </citation>
    <scope>NUCLEOTIDE SEQUENCE [LARGE SCALE GENOMIC DNA]</scope>
    <source>
        <strain evidence="5">21-0</strain>
        <strain evidence="6 8">Ug99</strain>
    </source>
</reference>